<evidence type="ECO:0000313" key="4">
    <source>
        <dbReference type="Proteomes" id="UP000008975"/>
    </source>
</evidence>
<dbReference type="EMBL" id="AP012052">
    <property type="protein sequence ID" value="BAJ75087.1"/>
    <property type="molecule type" value="Genomic_DNA"/>
</dbReference>
<reference evidence="3 4" key="1">
    <citation type="journal article" date="2011" name="J. Bacteriol.">
        <title>Genome sequence of Microbacterium testaceum StLB037, an N-acylhomoserine lactone-degrading bacterium isolated from potato leaves.</title>
        <authorList>
            <person name="Morohoshi T."/>
            <person name="Wang W.-Z."/>
            <person name="Someya N."/>
            <person name="Ikeda T."/>
        </authorList>
    </citation>
    <scope>NUCLEOTIDE SEQUENCE [LARGE SCALE GENOMIC DNA]</scope>
    <source>
        <strain evidence="3 4">StLB037</strain>
    </source>
</reference>
<dbReference type="eggNOG" id="COG3534">
    <property type="taxonomic scope" value="Bacteria"/>
</dbReference>
<dbReference type="CDD" id="cd23418">
    <property type="entry name" value="beta-trefoil_Ricin_XLN-like"/>
    <property type="match status" value="2"/>
</dbReference>
<dbReference type="eggNOG" id="COG2755">
    <property type="taxonomic scope" value="Bacteria"/>
</dbReference>
<protein>
    <recommendedName>
        <fullName evidence="2">Ricin B lectin domain-containing protein</fullName>
    </recommendedName>
</protein>
<dbReference type="Proteomes" id="UP000008975">
    <property type="component" value="Chromosome"/>
</dbReference>
<dbReference type="Gene3D" id="2.160.20.10">
    <property type="entry name" value="Single-stranded right-handed beta-helix, Pectin lyase-like"/>
    <property type="match status" value="2"/>
</dbReference>
<dbReference type="InterPro" id="IPR000772">
    <property type="entry name" value="Ricin_B_lectin"/>
</dbReference>
<dbReference type="InterPro" id="IPR011050">
    <property type="entry name" value="Pectin_lyase_fold/virulence"/>
</dbReference>
<dbReference type="SMART" id="SM00710">
    <property type="entry name" value="PbH1"/>
    <property type="match status" value="7"/>
</dbReference>
<feature type="signal peptide" evidence="1">
    <location>
        <begin position="1"/>
        <end position="41"/>
    </location>
</feature>
<dbReference type="PANTHER" id="PTHR36453">
    <property type="entry name" value="SECRETED PROTEIN-RELATED"/>
    <property type="match status" value="1"/>
</dbReference>
<proteinExistence type="predicted"/>
<feature type="domain" description="Ricin B lectin" evidence="2">
    <location>
        <begin position="774"/>
        <end position="900"/>
    </location>
</feature>
<evidence type="ECO:0000259" key="2">
    <source>
        <dbReference type="SMART" id="SM00458"/>
    </source>
</evidence>
<dbReference type="AlphaFoldDB" id="E8NEK2"/>
<dbReference type="SUPFAM" id="SSF51126">
    <property type="entry name" value="Pectin lyase-like"/>
    <property type="match status" value="1"/>
</dbReference>
<feature type="domain" description="Ricin B lectin" evidence="2">
    <location>
        <begin position="909"/>
        <end position="1035"/>
    </location>
</feature>
<dbReference type="PROSITE" id="PS50231">
    <property type="entry name" value="RICIN_B_LECTIN"/>
    <property type="match status" value="2"/>
</dbReference>
<dbReference type="SMART" id="SM00458">
    <property type="entry name" value="RICIN"/>
    <property type="match status" value="2"/>
</dbReference>
<sequence>MLNVERSLSSWRAWAVRTVVAAVVAGAAVATVPAVAPAASAADAALYVAPNGSDSANGSINAPFATLQHARDVVRTMNSTMSGDITVYLRGGTYPVGSTIQFGTQDSGSNGHRVIYSAYPNEVPVLDGGVPVTGWTQQSGNIWKAPLDRADKLRALYVNGARFTMASKSVNATGCFGTYNVTAGQASWAWESGSQCDGATYSLNDVPAISSNQSDLELMTATTWTTAITGVRAVTTTSDGSQRVLQFQEPGAAIASGAFNGNFQATGGQTLSNAYAFLDQPGEFFYDRAAKTVYVYKDSSTNLSTASVVAPNNVETILAVNGNSTSDRVHDVTFTGITFAHSDWNLTQIDGSSFKQAQQGNLTNLAYVKGNFHDYTYRNVQVQPGAVEVNSAAGITFVRNRVEHTGADGIQFVNDVVDSAIDGNVTNDIGGSAINVGDPQHVFIGDGTSTNKEHYAPAVEGAPKNISVRNNYISDSAVLFWGSAAITGYFLDTVSIEHNLIDKTSWAGISMGWGWGNFDGTSGSNSPGNPSLVARNNSIQYNEIRDTMRFLNDSGPLYTLGNQRGSTISNNYMKGIRPGHTYGLHPDEGSANITYNDNVVEADPGIAYVINSGTWGRQHDLQILNTFGPTNSIFDSNIPNSYVQPIRVVSDFVWPLEAYSAAAGSGIQAPYRDILGALATTADYSLPASALVPDGTASIAVRGVGDSSKRQWLAPAGTTQFATGATMTSAAGDATSIAAPQTQGDYKLFIVNSNGSIASTSAATVVRTAPAPRNQTLTHLDSGRCLDVPGGSQQNGAQPALWDCSGSGNQRYTYTAAQEIRVYGNKCLDAAGDGRTDGTRVIIWDCSGAANQKWTLAANGTLVGKSSNLCLALTGSRTDNGAPAQLSTCSGASNQRWSFPISQETTPVSALVVQTDSQKCVDVPGSQTQNGVQPALWTCKGDPNQRWTYTPAGEIRVYGNKCLDAYNRGTTDGTVVTIWDCNGQDNQKWTVNATGTITGKQSGLCLATTGGRTDNSAPLQLSTCNGASAQRWTMRG</sequence>
<dbReference type="KEGG" id="mts:MTES_2123"/>
<dbReference type="Gene3D" id="2.80.10.50">
    <property type="match status" value="2"/>
</dbReference>
<evidence type="ECO:0000313" key="3">
    <source>
        <dbReference type="EMBL" id="BAJ75087.1"/>
    </source>
</evidence>
<dbReference type="HOGENOM" id="CLU_013864_1_0_11"/>
<dbReference type="eggNOG" id="COG4733">
    <property type="taxonomic scope" value="Bacteria"/>
</dbReference>
<reference key="2">
    <citation type="submission" date="2011-02" db="EMBL/GenBank/DDBJ databases">
        <title>Genome sequence of Microbacterium testaceum StLB037.</title>
        <authorList>
            <person name="Morohoshi T."/>
            <person name="Wang W.Z."/>
            <person name="Someya N."/>
            <person name="Ikeda T."/>
        </authorList>
    </citation>
    <scope>NUCLEOTIDE SEQUENCE</scope>
    <source>
        <strain>StLB037</strain>
    </source>
</reference>
<dbReference type="InterPro" id="IPR006626">
    <property type="entry name" value="PbH1"/>
</dbReference>
<accession>E8NEK2</accession>
<dbReference type="RefSeq" id="WP_013585212.1">
    <property type="nucleotide sequence ID" value="NC_015125.1"/>
</dbReference>
<keyword evidence="1" id="KW-0732">Signal</keyword>
<dbReference type="InterPro" id="IPR012334">
    <property type="entry name" value="Pectin_lyas_fold"/>
</dbReference>
<organism evidence="3 4">
    <name type="scientific">Microbacterium testaceum (strain StLB037)</name>
    <dbReference type="NCBI Taxonomy" id="979556"/>
    <lineage>
        <taxon>Bacteria</taxon>
        <taxon>Bacillati</taxon>
        <taxon>Actinomycetota</taxon>
        <taxon>Actinomycetes</taxon>
        <taxon>Micrococcales</taxon>
        <taxon>Microbacteriaceae</taxon>
        <taxon>Microbacterium</taxon>
    </lineage>
</organism>
<dbReference type="OrthoDB" id="9770043at2"/>
<dbReference type="STRING" id="979556.MTES_2123"/>
<gene>
    <name evidence="3" type="ordered locus">MTES_2123</name>
</gene>
<dbReference type="PANTHER" id="PTHR36453:SF1">
    <property type="entry name" value="RIGHT HANDED BETA HELIX DOMAIN-CONTAINING PROTEIN"/>
    <property type="match status" value="1"/>
</dbReference>
<dbReference type="SUPFAM" id="SSF50370">
    <property type="entry name" value="Ricin B-like lectins"/>
    <property type="match status" value="2"/>
</dbReference>
<dbReference type="InterPro" id="IPR035992">
    <property type="entry name" value="Ricin_B-like_lectins"/>
</dbReference>
<dbReference type="Pfam" id="PF00652">
    <property type="entry name" value="Ricin_B_lectin"/>
    <property type="match status" value="2"/>
</dbReference>
<feature type="chain" id="PRO_5003228901" description="Ricin B lectin domain-containing protein" evidence="1">
    <location>
        <begin position="42"/>
        <end position="1036"/>
    </location>
</feature>
<evidence type="ECO:0000256" key="1">
    <source>
        <dbReference type="SAM" id="SignalP"/>
    </source>
</evidence>
<name>E8NEK2_MICTS</name>